<dbReference type="STRING" id="3068.D8TYX5"/>
<protein>
    <recommendedName>
        <fullName evidence="2">Nucleoside phosphorylase domain-containing protein</fullName>
    </recommendedName>
</protein>
<dbReference type="SUPFAM" id="SSF53167">
    <property type="entry name" value="Purine and uridine phosphorylases"/>
    <property type="match status" value="1"/>
</dbReference>
<feature type="compositionally biased region" description="Low complexity" evidence="1">
    <location>
        <begin position="213"/>
        <end position="224"/>
    </location>
</feature>
<evidence type="ECO:0000256" key="1">
    <source>
        <dbReference type="SAM" id="MobiDB-lite"/>
    </source>
</evidence>
<dbReference type="OrthoDB" id="416752at2759"/>
<dbReference type="RefSeq" id="XP_002951481.1">
    <property type="nucleotide sequence ID" value="XM_002951435.1"/>
</dbReference>
<reference evidence="3 4" key="1">
    <citation type="journal article" date="2010" name="Science">
        <title>Genomic analysis of organismal complexity in the multicellular green alga Volvox carteri.</title>
        <authorList>
            <person name="Prochnik S.E."/>
            <person name="Umen J."/>
            <person name="Nedelcu A.M."/>
            <person name="Hallmann A."/>
            <person name="Miller S.M."/>
            <person name="Nishii I."/>
            <person name="Ferris P."/>
            <person name="Kuo A."/>
            <person name="Mitros T."/>
            <person name="Fritz-Laylin L.K."/>
            <person name="Hellsten U."/>
            <person name="Chapman J."/>
            <person name="Simakov O."/>
            <person name="Rensing S.A."/>
            <person name="Terry A."/>
            <person name="Pangilinan J."/>
            <person name="Kapitonov V."/>
            <person name="Jurka J."/>
            <person name="Salamov A."/>
            <person name="Shapiro H."/>
            <person name="Schmutz J."/>
            <person name="Grimwood J."/>
            <person name="Lindquist E."/>
            <person name="Lucas S."/>
            <person name="Grigoriev I.V."/>
            <person name="Schmitt R."/>
            <person name="Kirk D."/>
            <person name="Rokhsar D.S."/>
        </authorList>
    </citation>
    <scope>NUCLEOTIDE SEQUENCE [LARGE SCALE GENOMIC DNA]</scope>
    <source>
        <strain evidence="4">f. Nagariensis / Eve</strain>
    </source>
</reference>
<dbReference type="KEGG" id="vcn:VOLCADRAFT_92031"/>
<dbReference type="EMBL" id="GL378345">
    <property type="protein sequence ID" value="EFJ47292.1"/>
    <property type="molecule type" value="Genomic_DNA"/>
</dbReference>
<evidence type="ECO:0000313" key="4">
    <source>
        <dbReference type="Proteomes" id="UP000001058"/>
    </source>
</evidence>
<dbReference type="eggNOG" id="ENOG502RXRP">
    <property type="taxonomic scope" value="Eukaryota"/>
</dbReference>
<accession>D8TYX5</accession>
<dbReference type="AlphaFoldDB" id="D8TYX5"/>
<dbReference type="Gene3D" id="3.40.50.1580">
    <property type="entry name" value="Nucleoside phosphorylase domain"/>
    <property type="match status" value="1"/>
</dbReference>
<dbReference type="GO" id="GO:0006218">
    <property type="term" value="P:uridine catabolic process"/>
    <property type="evidence" value="ECO:0007669"/>
    <property type="project" value="TreeGrafter"/>
</dbReference>
<proteinExistence type="predicted"/>
<organism evidence="4">
    <name type="scientific">Volvox carteri f. nagariensis</name>
    <dbReference type="NCBI Taxonomy" id="3068"/>
    <lineage>
        <taxon>Eukaryota</taxon>
        <taxon>Viridiplantae</taxon>
        <taxon>Chlorophyta</taxon>
        <taxon>core chlorophytes</taxon>
        <taxon>Chlorophyceae</taxon>
        <taxon>CS clade</taxon>
        <taxon>Chlamydomonadales</taxon>
        <taxon>Volvocaceae</taxon>
        <taxon>Volvox</taxon>
    </lineage>
</organism>
<dbReference type="GO" id="GO:0005829">
    <property type="term" value="C:cytosol"/>
    <property type="evidence" value="ECO:0007669"/>
    <property type="project" value="TreeGrafter"/>
</dbReference>
<dbReference type="GeneID" id="9615664"/>
<evidence type="ECO:0000259" key="2">
    <source>
        <dbReference type="Pfam" id="PF01048"/>
    </source>
</evidence>
<dbReference type="GO" id="GO:0004850">
    <property type="term" value="F:uridine phosphorylase activity"/>
    <property type="evidence" value="ECO:0007669"/>
    <property type="project" value="TreeGrafter"/>
</dbReference>
<dbReference type="InterPro" id="IPR000845">
    <property type="entry name" value="Nucleoside_phosphorylase_d"/>
</dbReference>
<gene>
    <name evidence="3" type="ORF">VOLCADRAFT_92031</name>
</gene>
<evidence type="ECO:0000313" key="3">
    <source>
        <dbReference type="EMBL" id="EFJ47292.1"/>
    </source>
</evidence>
<sequence>MRLEHRRPTGPSRTLDDASKRKLRVEFSASPNRPAYRRSRLATRARLENADTHAVIAIGRHKPTYTNANFPTDAEGRTYHLGTKEGEVAPRILSVGSVSRAQLLSTLLEPPALGKPLFQRTSSRGFLTITGRYEGLPVSIVSTHMGLPNMDFVVRENRAVVRGQMAIIRLGTCGAVQRPAKLGDLLIATHGSIAIRRDPDYWTFQEDYDSGYDSSSSAGSNVSNGGAGNGRSNGAAANGTATAAVRKPYVTTLPVPANPQLAALLAEEASRVVGRDRVVEGLNASADSFYSSQRRVSRCVSVGSIKAIGMCVALAERYSNAFLEYRKLEELEIAGGTAALRALVHVPLEQPQPASVASLAEVEAEAEAASKRLVQYVWDVSVSYNTKYERP</sequence>
<dbReference type="InterPro" id="IPR035994">
    <property type="entry name" value="Nucleoside_phosphorylase_sf"/>
</dbReference>
<dbReference type="PANTHER" id="PTHR43691">
    <property type="entry name" value="URIDINE PHOSPHORYLASE"/>
    <property type="match status" value="1"/>
</dbReference>
<name>D8TYX5_VOLCA</name>
<dbReference type="Pfam" id="PF01048">
    <property type="entry name" value="PNP_UDP_1"/>
    <property type="match status" value="1"/>
</dbReference>
<feature type="region of interest" description="Disordered" evidence="1">
    <location>
        <begin position="213"/>
        <end position="236"/>
    </location>
</feature>
<dbReference type="InParanoid" id="D8TYX5"/>
<dbReference type="Proteomes" id="UP000001058">
    <property type="component" value="Unassembled WGS sequence"/>
</dbReference>
<dbReference type="PANTHER" id="PTHR43691:SF14">
    <property type="entry name" value="URIDINE PHOSPHORYLASE"/>
    <property type="match status" value="1"/>
</dbReference>
<keyword evidence="4" id="KW-1185">Reference proteome</keyword>
<feature type="domain" description="Nucleoside phosphorylase" evidence="2">
    <location>
        <begin position="92"/>
        <end position="310"/>
    </location>
</feature>